<dbReference type="Proteomes" id="UP001432322">
    <property type="component" value="Unassembled WGS sequence"/>
</dbReference>
<keyword evidence="2" id="KW-1185">Reference proteome</keyword>
<dbReference type="Gene3D" id="3.10.100.10">
    <property type="entry name" value="Mannose-Binding Protein A, subunit A"/>
    <property type="match status" value="1"/>
</dbReference>
<protein>
    <recommendedName>
        <fullName evidence="3">C-type lectin</fullName>
    </recommendedName>
</protein>
<evidence type="ECO:0000313" key="2">
    <source>
        <dbReference type="Proteomes" id="UP001432322"/>
    </source>
</evidence>
<reference evidence="1" key="1">
    <citation type="submission" date="2023-10" db="EMBL/GenBank/DDBJ databases">
        <title>Genome assembly of Pristionchus species.</title>
        <authorList>
            <person name="Yoshida K."/>
            <person name="Sommer R.J."/>
        </authorList>
    </citation>
    <scope>NUCLEOTIDE SEQUENCE</scope>
    <source>
        <strain evidence="1">RS5133</strain>
    </source>
</reference>
<dbReference type="EMBL" id="BTSY01000004">
    <property type="protein sequence ID" value="GMT24062.1"/>
    <property type="molecule type" value="Genomic_DNA"/>
</dbReference>
<proteinExistence type="predicted"/>
<dbReference type="InterPro" id="IPR016186">
    <property type="entry name" value="C-type_lectin-like/link_sf"/>
</dbReference>
<evidence type="ECO:0008006" key="3">
    <source>
        <dbReference type="Google" id="ProtNLM"/>
    </source>
</evidence>
<dbReference type="SUPFAM" id="SSF56436">
    <property type="entry name" value="C-type lectin-like"/>
    <property type="match status" value="1"/>
</dbReference>
<comment type="caution">
    <text evidence="1">The sequence shown here is derived from an EMBL/GenBank/DDBJ whole genome shotgun (WGS) entry which is preliminary data.</text>
</comment>
<accession>A0AAV5VZ95</accession>
<evidence type="ECO:0000313" key="1">
    <source>
        <dbReference type="EMBL" id="GMT24062.1"/>
    </source>
</evidence>
<sequence>SILPFNHSSLFFHSQYHLFLIIIQSRFHHFLHIHPSMRLLFLLSSLFVLSSSFAIPLERFIDSKGRILFLFKHALTWNEANEFCDSLLPGSKLASLRDETEAIDIALHINNQNPHYNWGGTLNYFIGAQWNNEKSEWINPDGTRIPHPRPPCDNAVMQVEVRWQKGRLLHMCNAHIRPMYFICSETKS</sequence>
<organism evidence="1 2">
    <name type="scientific">Pristionchus fissidentatus</name>
    <dbReference type="NCBI Taxonomy" id="1538716"/>
    <lineage>
        <taxon>Eukaryota</taxon>
        <taxon>Metazoa</taxon>
        <taxon>Ecdysozoa</taxon>
        <taxon>Nematoda</taxon>
        <taxon>Chromadorea</taxon>
        <taxon>Rhabditida</taxon>
        <taxon>Rhabditina</taxon>
        <taxon>Diplogasteromorpha</taxon>
        <taxon>Diplogasteroidea</taxon>
        <taxon>Neodiplogasteridae</taxon>
        <taxon>Pristionchus</taxon>
    </lineage>
</organism>
<gene>
    <name evidence="1" type="ORF">PFISCL1PPCAC_15359</name>
</gene>
<feature type="non-terminal residue" evidence="1">
    <location>
        <position position="1"/>
    </location>
</feature>
<dbReference type="CDD" id="cd00037">
    <property type="entry name" value="CLECT"/>
    <property type="match status" value="1"/>
</dbReference>
<dbReference type="AlphaFoldDB" id="A0AAV5VZ95"/>
<name>A0AAV5VZ95_9BILA</name>
<dbReference type="InterPro" id="IPR016187">
    <property type="entry name" value="CTDL_fold"/>
</dbReference>